<dbReference type="SFLD" id="SFLDF00027">
    <property type="entry name" value="p-type_atpase"/>
    <property type="match status" value="1"/>
</dbReference>
<evidence type="ECO:0000256" key="4">
    <source>
        <dbReference type="ARBA" id="ARBA00022692"/>
    </source>
</evidence>
<evidence type="ECO:0000256" key="11">
    <source>
        <dbReference type="ARBA" id="ARBA00023136"/>
    </source>
</evidence>
<feature type="transmembrane region" description="Helical" evidence="12">
    <location>
        <begin position="877"/>
        <end position="894"/>
    </location>
</feature>
<comment type="subcellular location">
    <subcellularLocation>
        <location evidence="1">Membrane</location>
        <topology evidence="1">Multi-pass membrane protein</topology>
    </subcellularLocation>
</comment>
<proteinExistence type="inferred from homology"/>
<keyword evidence="15" id="KW-1185">Reference proteome</keyword>
<dbReference type="GO" id="GO:0019829">
    <property type="term" value="F:ATPase-coupled monoatomic cation transmembrane transporter activity"/>
    <property type="evidence" value="ECO:0007669"/>
    <property type="project" value="TreeGrafter"/>
</dbReference>
<dbReference type="SFLD" id="SFLDS00003">
    <property type="entry name" value="Haloacid_Dehalogenase"/>
    <property type="match status" value="1"/>
</dbReference>
<feature type="domain" description="P5B-type ATPase N-terminal" evidence="13">
    <location>
        <begin position="34"/>
        <end position="169"/>
    </location>
</feature>
<dbReference type="InterPro" id="IPR047819">
    <property type="entry name" value="P5A-ATPase_N"/>
</dbReference>
<accession>A0A8C7BEH2</accession>
<comment type="similarity">
    <text evidence="2">Belongs to the cation transport ATPase (P-type) (TC 3.A.3) family. Type V subfamily.</text>
</comment>
<keyword evidence="7" id="KW-0067">ATP-binding</keyword>
<dbReference type="GO" id="GO:0140358">
    <property type="term" value="F:P-type transmembrane transporter activity"/>
    <property type="evidence" value="ECO:0007669"/>
    <property type="project" value="InterPro"/>
</dbReference>
<evidence type="ECO:0000313" key="14">
    <source>
        <dbReference type="Ensembl" id="ENSNVIP00000017717.1"/>
    </source>
</evidence>
<organism evidence="14 15">
    <name type="scientific">Neovison vison</name>
    <name type="common">American mink</name>
    <name type="synonym">Mustela vison</name>
    <dbReference type="NCBI Taxonomy" id="452646"/>
    <lineage>
        <taxon>Eukaryota</taxon>
        <taxon>Metazoa</taxon>
        <taxon>Chordata</taxon>
        <taxon>Craniata</taxon>
        <taxon>Vertebrata</taxon>
        <taxon>Euteleostomi</taxon>
        <taxon>Mammalia</taxon>
        <taxon>Eutheria</taxon>
        <taxon>Laurasiatheria</taxon>
        <taxon>Carnivora</taxon>
        <taxon>Caniformia</taxon>
        <taxon>Musteloidea</taxon>
        <taxon>Mustelidae</taxon>
        <taxon>Mustelinae</taxon>
        <taxon>Neogale</taxon>
    </lineage>
</organism>
<dbReference type="InterPro" id="IPR044492">
    <property type="entry name" value="P_typ_ATPase_HD_dom"/>
</dbReference>
<evidence type="ECO:0000256" key="8">
    <source>
        <dbReference type="ARBA" id="ARBA00022842"/>
    </source>
</evidence>
<evidence type="ECO:0000256" key="1">
    <source>
        <dbReference type="ARBA" id="ARBA00004141"/>
    </source>
</evidence>
<dbReference type="Gene3D" id="2.70.150.10">
    <property type="entry name" value="Calcium-transporting ATPase, cytoplasmic transduction domain A"/>
    <property type="match status" value="1"/>
</dbReference>
<dbReference type="Pfam" id="PF12409">
    <property type="entry name" value="P5-ATPase"/>
    <property type="match status" value="1"/>
</dbReference>
<dbReference type="PROSITE" id="PS00154">
    <property type="entry name" value="ATPASE_E1_E2"/>
    <property type="match status" value="1"/>
</dbReference>
<dbReference type="GO" id="GO:0061909">
    <property type="term" value="P:autophagosome-lysosome fusion"/>
    <property type="evidence" value="ECO:0007669"/>
    <property type="project" value="TreeGrafter"/>
</dbReference>
<dbReference type="GO" id="GO:0010821">
    <property type="term" value="P:regulation of mitochondrion organization"/>
    <property type="evidence" value="ECO:0007669"/>
    <property type="project" value="TreeGrafter"/>
</dbReference>
<feature type="transmembrane region" description="Helical" evidence="12">
    <location>
        <begin position="994"/>
        <end position="1014"/>
    </location>
</feature>
<keyword evidence="6" id="KW-0547">Nucleotide-binding</keyword>
<dbReference type="PANTHER" id="PTHR45630:SF2">
    <property type="entry name" value="POLYAMINE-TRANSPORTING ATPASE 13A2"/>
    <property type="match status" value="1"/>
</dbReference>
<keyword evidence="3" id="KW-0597">Phosphoprotein</keyword>
<feature type="transmembrane region" description="Helical" evidence="12">
    <location>
        <begin position="250"/>
        <end position="270"/>
    </location>
</feature>
<evidence type="ECO:0000256" key="6">
    <source>
        <dbReference type="ARBA" id="ARBA00022741"/>
    </source>
</evidence>
<dbReference type="GO" id="GO:0016887">
    <property type="term" value="F:ATP hydrolysis activity"/>
    <property type="evidence" value="ECO:0007669"/>
    <property type="project" value="InterPro"/>
</dbReference>
<reference evidence="14" key="1">
    <citation type="submission" date="2025-08" db="UniProtKB">
        <authorList>
            <consortium name="Ensembl"/>
        </authorList>
    </citation>
    <scope>IDENTIFICATION</scope>
</reference>
<dbReference type="SUPFAM" id="SSF56784">
    <property type="entry name" value="HAD-like"/>
    <property type="match status" value="1"/>
</dbReference>
<evidence type="ECO:0000259" key="13">
    <source>
        <dbReference type="Pfam" id="PF12409"/>
    </source>
</evidence>
<keyword evidence="5" id="KW-0479">Metal-binding</keyword>
<evidence type="ECO:0000313" key="15">
    <source>
        <dbReference type="Proteomes" id="UP000694425"/>
    </source>
</evidence>
<feature type="transmembrane region" description="Helical" evidence="12">
    <location>
        <begin position="400"/>
        <end position="419"/>
    </location>
</feature>
<feature type="transmembrane region" description="Helical" evidence="12">
    <location>
        <begin position="431"/>
        <end position="456"/>
    </location>
</feature>
<keyword evidence="4 12" id="KW-0812">Transmembrane</keyword>
<dbReference type="SUPFAM" id="SSF81665">
    <property type="entry name" value="Calcium ATPase, transmembrane domain M"/>
    <property type="match status" value="1"/>
</dbReference>
<evidence type="ECO:0000256" key="5">
    <source>
        <dbReference type="ARBA" id="ARBA00022723"/>
    </source>
</evidence>
<dbReference type="SUPFAM" id="SSF81653">
    <property type="entry name" value="Calcium ATPase, transduction domain A"/>
    <property type="match status" value="1"/>
</dbReference>
<dbReference type="GO" id="GO:0015203">
    <property type="term" value="F:polyamine transmembrane transporter activity"/>
    <property type="evidence" value="ECO:0007669"/>
    <property type="project" value="TreeGrafter"/>
</dbReference>
<dbReference type="InterPro" id="IPR001757">
    <property type="entry name" value="P_typ_ATPase"/>
</dbReference>
<name>A0A8C7BEH2_NEOVI</name>
<dbReference type="Proteomes" id="UP000694425">
    <property type="component" value="Unplaced"/>
</dbReference>
<dbReference type="PANTHER" id="PTHR45630">
    <property type="entry name" value="CATION-TRANSPORTING ATPASE-RELATED"/>
    <property type="match status" value="1"/>
</dbReference>
<dbReference type="FunFam" id="3.40.50.1000:FF:000068">
    <property type="entry name" value="Cation-transporting ATPase"/>
    <property type="match status" value="1"/>
</dbReference>
<dbReference type="SFLD" id="SFLDG00002">
    <property type="entry name" value="C1.7:_P-type_atpase_like"/>
    <property type="match status" value="1"/>
</dbReference>
<dbReference type="GO" id="GO:0046872">
    <property type="term" value="F:metal ion binding"/>
    <property type="evidence" value="ECO:0007669"/>
    <property type="project" value="UniProtKB-KW"/>
</dbReference>
<dbReference type="GO" id="GO:0016243">
    <property type="term" value="P:regulation of autophagosome size"/>
    <property type="evidence" value="ECO:0007669"/>
    <property type="project" value="TreeGrafter"/>
</dbReference>
<dbReference type="InterPro" id="IPR008250">
    <property type="entry name" value="ATPase_P-typ_transduc_dom_A_sf"/>
</dbReference>
<evidence type="ECO:0000256" key="9">
    <source>
        <dbReference type="ARBA" id="ARBA00022967"/>
    </source>
</evidence>
<sequence>MSPDSSPLVGSTPAGYGTLTIETSVDPLSSSVSSVRLSGYCGSPWRVIGYHIVVWMMAGIPLLLFRWKPVWGVRLRLRPCNLARAETLVIEIRDKEDNSWQLYTVQVQTEAVSEGSLELPAQGPEDGRSQAAVGTIPEGAWKDTAQFCRSKEAHRTLRYYLFRGQRYVWIESQQAFCQVSLLDRGRTCNDVHRSCSGLSLQDQTVRKTIYGPNVISVPVKSYPQLLVDEALNPYYGFQAFSIGLWLADRYYSYALCIFLISTASICLAIYKTRKQRPEVFLPLLLSGVAEPTPVGRSGLPRSGALLPRPHGLPTASLPGESVPVLKTALPEGPVPYCPETHRRHTLFCGTIVLQARAFVGPHVLAVVTRTGFCTAKGGLVSSILHPRPINFKFYKHSMKFVAALSVLALLGTIYSIFILHRNRMPLNEIVIRALDLVTVVVPPALPAAMTVCTLYAQSRLRSQGIFCIHPLRINLGGKLQLVCFDKTGTLTEDGLDVMGVVPLKGQAFLPLVPEPHRLPMGPLLRALATCHALSRLQDTPVGDPMDLKMVESTGWVLEEGPAASSAFGTQVLAVMRPPLQEPQLQGVVSHGGEPTSKAPLSWWQASASPRQVKGAGRRGPNGVMPPDFAQRLQSYTAAGYRVVAVAGKPLPVAPSLEAAQQLTRDTLEQELSLLGLLVMRNLLKPQTTAVIQALRRTRIRTVMVTGDNLQTAVTVAQGCGMVGPQEHLVIIHATPPERGQPASLELLPLESSTAVNGAKVLVQGTVFARMAPEQKTELVCELQKLQYCVGMCGDGANDCGALKAADVGISLSQAEASVVSPFTSSMASIECVPMVIREGRCSLDTSFSVFKYMALYSLTQFISVLILYTINTNLGDVQFLAIDLVITTTVAVLMSRTGPALALGQARPPGALLSIPVLSSLLLQVALVAGVQLGGYFLTVAQPWFVPLNQTVPAPDNLPNYENTVVFSLSSFQYLILAAAVSKGAPFRRPLYTNVPFLVALALLASILVGLLLVPGLLQGPLALRNIADTCFKLLLLGLVAFNFVGAFMLESVLDQCLPACLRRLRPKRVSKKRFKQLERELAEQPWPPPAGPVR</sequence>
<evidence type="ECO:0000256" key="2">
    <source>
        <dbReference type="ARBA" id="ARBA00006000"/>
    </source>
</evidence>
<dbReference type="InterPro" id="IPR023214">
    <property type="entry name" value="HAD_sf"/>
</dbReference>
<keyword evidence="8" id="KW-0460">Magnesium</keyword>
<keyword evidence="10 12" id="KW-1133">Transmembrane helix</keyword>
<dbReference type="AlphaFoldDB" id="A0A8C7BEH2"/>
<dbReference type="GeneTree" id="ENSGT00940000159714"/>
<evidence type="ECO:0000256" key="12">
    <source>
        <dbReference type="SAM" id="Phobius"/>
    </source>
</evidence>
<dbReference type="GO" id="GO:0031902">
    <property type="term" value="C:late endosome membrane"/>
    <property type="evidence" value="ECO:0007669"/>
    <property type="project" value="TreeGrafter"/>
</dbReference>
<dbReference type="NCBIfam" id="TIGR01494">
    <property type="entry name" value="ATPase_P-type"/>
    <property type="match status" value="2"/>
</dbReference>
<dbReference type="InterPro" id="IPR006544">
    <property type="entry name" value="P-type_TPase_V"/>
</dbReference>
<feature type="transmembrane region" description="Helical" evidence="12">
    <location>
        <begin position="1034"/>
        <end position="1054"/>
    </location>
</feature>
<dbReference type="PRINTS" id="PR00119">
    <property type="entry name" value="CATATPASE"/>
</dbReference>
<feature type="transmembrane region" description="Helical" evidence="12">
    <location>
        <begin position="915"/>
        <end position="945"/>
    </location>
</feature>
<evidence type="ECO:0000256" key="10">
    <source>
        <dbReference type="ARBA" id="ARBA00022989"/>
    </source>
</evidence>
<protein>
    <submittedName>
        <fullName evidence="14">ATPase cation transporting 13A2</fullName>
    </submittedName>
</protein>
<feature type="transmembrane region" description="Helical" evidence="12">
    <location>
        <begin position="965"/>
        <end position="982"/>
    </location>
</feature>
<dbReference type="InterPro" id="IPR018303">
    <property type="entry name" value="ATPase_P-typ_P_site"/>
</dbReference>
<evidence type="ECO:0000256" key="3">
    <source>
        <dbReference type="ARBA" id="ARBA00022553"/>
    </source>
</evidence>
<dbReference type="GO" id="GO:0005524">
    <property type="term" value="F:ATP binding"/>
    <property type="evidence" value="ECO:0007669"/>
    <property type="project" value="UniProtKB-KW"/>
</dbReference>
<dbReference type="GO" id="GO:0006874">
    <property type="term" value="P:intracellular calcium ion homeostasis"/>
    <property type="evidence" value="ECO:0007669"/>
    <property type="project" value="TreeGrafter"/>
</dbReference>
<keyword evidence="9" id="KW-1278">Translocase</keyword>
<dbReference type="Ensembl" id="ENSNVIT00000020663.1">
    <property type="protein sequence ID" value="ENSNVIP00000017717.1"/>
    <property type="gene ID" value="ENSNVIG00000012528.1"/>
</dbReference>
<evidence type="ECO:0000256" key="7">
    <source>
        <dbReference type="ARBA" id="ARBA00022840"/>
    </source>
</evidence>
<dbReference type="Gene3D" id="3.40.50.1000">
    <property type="entry name" value="HAD superfamily/HAD-like"/>
    <property type="match status" value="2"/>
</dbReference>
<dbReference type="Pfam" id="PF00702">
    <property type="entry name" value="Hydrolase"/>
    <property type="match status" value="1"/>
</dbReference>
<feature type="transmembrane region" description="Helical" evidence="12">
    <location>
        <begin position="852"/>
        <end position="871"/>
    </location>
</feature>
<dbReference type="FunFam" id="1.20.1110.10:FF:000023">
    <property type="entry name" value="Cation-transporting ATPase"/>
    <property type="match status" value="1"/>
</dbReference>
<dbReference type="InterPro" id="IPR023298">
    <property type="entry name" value="ATPase_P-typ_TM_dom_sf"/>
</dbReference>
<dbReference type="Gene3D" id="1.20.1110.10">
    <property type="entry name" value="Calcium-transporting ATPase, transmembrane domain"/>
    <property type="match status" value="1"/>
</dbReference>
<dbReference type="InterPro" id="IPR036412">
    <property type="entry name" value="HAD-like_sf"/>
</dbReference>
<reference evidence="14" key="2">
    <citation type="submission" date="2025-09" db="UniProtKB">
        <authorList>
            <consortium name="Ensembl"/>
        </authorList>
    </citation>
    <scope>IDENTIFICATION</scope>
</reference>
<keyword evidence="11 12" id="KW-0472">Membrane</keyword>